<feature type="region of interest" description="Disordered" evidence="1">
    <location>
        <begin position="87"/>
        <end position="188"/>
    </location>
</feature>
<feature type="non-terminal residue" evidence="2">
    <location>
        <position position="1"/>
    </location>
</feature>
<accession>A0AAD3DW96</accession>
<feature type="compositionally biased region" description="Gly residues" evidence="1">
    <location>
        <begin position="122"/>
        <end position="133"/>
    </location>
</feature>
<dbReference type="Proteomes" id="UP001054857">
    <property type="component" value="Unassembled WGS sequence"/>
</dbReference>
<protein>
    <submittedName>
        <fullName evidence="2">Uncharacterized protein</fullName>
    </submittedName>
</protein>
<feature type="compositionally biased region" description="Low complexity" evidence="1">
    <location>
        <begin position="375"/>
        <end position="387"/>
    </location>
</feature>
<name>A0AAD3DW96_9CHLO</name>
<sequence>LRGRLRAGVVEALSALSHLPGPQGLQVAHYWLARLLSSLAARTAPYTSLVYAEGPRDPADLVHAVPVLPSYVRSVVDALERAADAVADDSPSLPPHLEFDLAGSGLVGRPTPPPPPPPPAGAAGGGAGAAGGAKKGKNGAAVANTKEAAKKADGAASATGSLSSAPSTSASNPNPTTPPASTASTTTSAAAAAERAAYLAASQLVDMVLAESRAAEALEALCAIVAPDPAKQRWLLVRGVLPLLHRLSRTPAAAGPDAAAAGATVAAVNASSAAHSSSLLPSSPSSVAASGDPRVTSATEANAVSKASAETSKAAQQQQQQQGQGNQPNQPPLSSLPSATAPIPAVGAAVGDIPGNGGNGSGVLTSRTPPSQSTPALSSPAAAGAAEEAVEGGVVVSEVLSDHQAGPSLSLQRQ</sequence>
<evidence type="ECO:0000313" key="3">
    <source>
        <dbReference type="Proteomes" id="UP001054857"/>
    </source>
</evidence>
<evidence type="ECO:0000313" key="2">
    <source>
        <dbReference type="EMBL" id="GFR49270.1"/>
    </source>
</evidence>
<feature type="compositionally biased region" description="Low complexity" evidence="1">
    <location>
        <begin position="316"/>
        <end position="345"/>
    </location>
</feature>
<gene>
    <name evidence="2" type="ORF">Agub_g11250</name>
</gene>
<comment type="caution">
    <text evidence="2">The sequence shown here is derived from an EMBL/GenBank/DDBJ whole genome shotgun (WGS) entry which is preliminary data.</text>
</comment>
<feature type="non-terminal residue" evidence="2">
    <location>
        <position position="414"/>
    </location>
</feature>
<feature type="compositionally biased region" description="Low complexity" evidence="1">
    <location>
        <begin position="154"/>
        <end position="188"/>
    </location>
</feature>
<organism evidence="2 3">
    <name type="scientific">Astrephomene gubernaculifera</name>
    <dbReference type="NCBI Taxonomy" id="47775"/>
    <lineage>
        <taxon>Eukaryota</taxon>
        <taxon>Viridiplantae</taxon>
        <taxon>Chlorophyta</taxon>
        <taxon>core chlorophytes</taxon>
        <taxon>Chlorophyceae</taxon>
        <taxon>CS clade</taxon>
        <taxon>Chlamydomonadales</taxon>
        <taxon>Astrephomenaceae</taxon>
        <taxon>Astrephomene</taxon>
    </lineage>
</organism>
<feature type="region of interest" description="Disordered" evidence="1">
    <location>
        <begin position="276"/>
        <end position="387"/>
    </location>
</feature>
<dbReference type="EMBL" id="BMAR01000029">
    <property type="protein sequence ID" value="GFR49270.1"/>
    <property type="molecule type" value="Genomic_DNA"/>
</dbReference>
<feature type="compositionally biased region" description="Polar residues" evidence="1">
    <location>
        <begin position="363"/>
        <end position="374"/>
    </location>
</feature>
<keyword evidence="3" id="KW-1185">Reference proteome</keyword>
<evidence type="ECO:0000256" key="1">
    <source>
        <dbReference type="SAM" id="MobiDB-lite"/>
    </source>
</evidence>
<feature type="compositionally biased region" description="Pro residues" evidence="1">
    <location>
        <begin position="110"/>
        <end position="120"/>
    </location>
</feature>
<reference evidence="2 3" key="1">
    <citation type="journal article" date="2021" name="Sci. Rep.">
        <title>Genome sequencing of the multicellular alga Astrephomene provides insights into convergent evolution of germ-soma differentiation.</title>
        <authorList>
            <person name="Yamashita S."/>
            <person name="Yamamoto K."/>
            <person name="Matsuzaki R."/>
            <person name="Suzuki S."/>
            <person name="Yamaguchi H."/>
            <person name="Hirooka S."/>
            <person name="Minakuchi Y."/>
            <person name="Miyagishima S."/>
            <person name="Kawachi M."/>
            <person name="Toyoda A."/>
            <person name="Nozaki H."/>
        </authorList>
    </citation>
    <scope>NUCLEOTIDE SEQUENCE [LARGE SCALE GENOMIC DNA]</scope>
    <source>
        <strain evidence="2 3">NIES-4017</strain>
    </source>
</reference>
<proteinExistence type="predicted"/>
<dbReference type="AlphaFoldDB" id="A0AAD3DW96"/>
<feature type="compositionally biased region" description="Low complexity" evidence="1">
    <location>
        <begin position="276"/>
        <end position="291"/>
    </location>
</feature>